<reference evidence="3" key="1">
    <citation type="journal article" date="2017" name="bioRxiv">
        <title>Comparative analysis of the genomes of Stylophora pistillata and Acropora digitifera provides evidence for extensive differences between species of corals.</title>
        <authorList>
            <person name="Voolstra C.R."/>
            <person name="Li Y."/>
            <person name="Liew Y.J."/>
            <person name="Baumgarten S."/>
            <person name="Zoccola D."/>
            <person name="Flot J.-F."/>
            <person name="Tambutte S."/>
            <person name="Allemand D."/>
            <person name="Aranda M."/>
        </authorList>
    </citation>
    <scope>NUCLEOTIDE SEQUENCE [LARGE SCALE GENOMIC DNA]</scope>
</reference>
<gene>
    <name evidence="2" type="ORF">AWC38_SpisGene8646</name>
</gene>
<feature type="signal peptide" evidence="1">
    <location>
        <begin position="1"/>
        <end position="16"/>
    </location>
</feature>
<protein>
    <submittedName>
        <fullName evidence="2">Putative mitochondrial protein</fullName>
    </submittedName>
</protein>
<feature type="chain" id="PRO_5013310191" evidence="1">
    <location>
        <begin position="17"/>
        <end position="263"/>
    </location>
</feature>
<evidence type="ECO:0000313" key="2">
    <source>
        <dbReference type="EMBL" id="PFX26680.1"/>
    </source>
</evidence>
<evidence type="ECO:0000313" key="3">
    <source>
        <dbReference type="Proteomes" id="UP000225706"/>
    </source>
</evidence>
<dbReference type="Pfam" id="PF14223">
    <property type="entry name" value="Retrotran_gag_2"/>
    <property type="match status" value="1"/>
</dbReference>
<comment type="caution">
    <text evidence="2">The sequence shown here is derived from an EMBL/GenBank/DDBJ whole genome shotgun (WGS) entry which is preliminary data.</text>
</comment>
<dbReference type="PANTHER" id="PTHR35317:SF40">
    <property type="entry name" value="CCHC-TYPE DOMAIN-CONTAINING PROTEIN"/>
    <property type="match status" value="1"/>
</dbReference>
<keyword evidence="3" id="KW-1185">Reference proteome</keyword>
<keyword evidence="1" id="KW-0732">Signal</keyword>
<sequence>MKQLLLAKGLWSLVEGSAVLADDATTTAQALYRSRLQKAFSTIVLAIDSARLYLIASREEPKQAWDALRKHFERDTREQTIFKEEIFSFLSMKEGTPVEKDLKLMKDITDKLEAIGAPISEEDQVVTLLRSLPRSLSRNITEMRRVEDSPKLRFKMKDMRELDYYVGVCIVQDVKSKQVFLHQGHYVQNILEKFGQTEAKPMSTPADFNVKLQKEDGFSRPVDVTSYQSIVGSLIMLQSQLVQTSLKQWELCRSSVPVPHKVI</sequence>
<accession>A0A2B4SCX9</accession>
<organism evidence="2 3">
    <name type="scientific">Stylophora pistillata</name>
    <name type="common">Smooth cauliflower coral</name>
    <dbReference type="NCBI Taxonomy" id="50429"/>
    <lineage>
        <taxon>Eukaryota</taxon>
        <taxon>Metazoa</taxon>
        <taxon>Cnidaria</taxon>
        <taxon>Anthozoa</taxon>
        <taxon>Hexacorallia</taxon>
        <taxon>Scleractinia</taxon>
        <taxon>Astrocoeniina</taxon>
        <taxon>Pocilloporidae</taxon>
        <taxon>Stylophora</taxon>
    </lineage>
</organism>
<dbReference type="Proteomes" id="UP000225706">
    <property type="component" value="Unassembled WGS sequence"/>
</dbReference>
<dbReference type="EMBL" id="LSMT01000120">
    <property type="protein sequence ID" value="PFX26680.1"/>
    <property type="molecule type" value="Genomic_DNA"/>
</dbReference>
<evidence type="ECO:0000256" key="1">
    <source>
        <dbReference type="SAM" id="SignalP"/>
    </source>
</evidence>
<dbReference type="STRING" id="50429.A0A2B4SCX9"/>
<name>A0A2B4SCX9_STYPI</name>
<dbReference type="AlphaFoldDB" id="A0A2B4SCX9"/>
<proteinExistence type="predicted"/>
<dbReference type="PANTHER" id="PTHR35317">
    <property type="entry name" value="OS04G0629600 PROTEIN"/>
    <property type="match status" value="1"/>
</dbReference>